<evidence type="ECO:0000256" key="4">
    <source>
        <dbReference type="ARBA" id="ARBA00022695"/>
    </source>
</evidence>
<dbReference type="Pfam" id="PF08275">
    <property type="entry name" value="DNAG_N"/>
    <property type="match status" value="1"/>
</dbReference>
<comment type="similarity">
    <text evidence="12 13">Belongs to the DnaG primase family.</text>
</comment>
<dbReference type="Gene3D" id="3.90.980.10">
    <property type="entry name" value="DNA primase, catalytic core, N-terminal domain"/>
    <property type="match status" value="1"/>
</dbReference>
<accession>A0ABU8XVP7</accession>
<dbReference type="SMART" id="SM00400">
    <property type="entry name" value="ZnF_CHCC"/>
    <property type="match status" value="1"/>
</dbReference>
<keyword evidence="8 12" id="KW-0862">Zinc</keyword>
<dbReference type="PIRSF" id="PIRSF002811">
    <property type="entry name" value="DnaG"/>
    <property type="match status" value="1"/>
</dbReference>
<dbReference type="InterPro" id="IPR013264">
    <property type="entry name" value="DNAG_N"/>
</dbReference>
<evidence type="ECO:0000256" key="6">
    <source>
        <dbReference type="ARBA" id="ARBA00022723"/>
    </source>
</evidence>
<dbReference type="RefSeq" id="WP_418161122.1">
    <property type="nucleotide sequence ID" value="NZ_JBBLZC010000024.1"/>
</dbReference>
<evidence type="ECO:0000256" key="7">
    <source>
        <dbReference type="ARBA" id="ARBA00022771"/>
    </source>
</evidence>
<dbReference type="Gene3D" id="3.40.1360.10">
    <property type="match status" value="1"/>
</dbReference>
<comment type="subunit">
    <text evidence="12">Monomer. Interacts with DnaB.</text>
</comment>
<dbReference type="InterPro" id="IPR006171">
    <property type="entry name" value="TOPRIM_dom"/>
</dbReference>
<comment type="cofactor">
    <cofactor evidence="12 13">
        <name>Zn(2+)</name>
        <dbReference type="ChEBI" id="CHEBI:29105"/>
    </cofactor>
    <text evidence="12 13">Binds 1 zinc ion per monomer.</text>
</comment>
<keyword evidence="3 12" id="KW-0808">Transferase</keyword>
<keyword evidence="10 12" id="KW-0238">DNA-binding</keyword>
<dbReference type="InterPro" id="IPR036977">
    <property type="entry name" value="DNA_primase_Znf_CHC2"/>
</dbReference>
<dbReference type="HAMAP" id="MF_00974">
    <property type="entry name" value="DNA_primase_DnaG"/>
    <property type="match status" value="1"/>
</dbReference>
<dbReference type="InterPro" id="IPR034151">
    <property type="entry name" value="TOPRIM_DnaG_bac"/>
</dbReference>
<comment type="function">
    <text evidence="12 13">RNA polymerase that catalyzes the synthesis of short RNA molecules used as primers for DNA polymerase during DNA replication.</text>
</comment>
<evidence type="ECO:0000259" key="14">
    <source>
        <dbReference type="PROSITE" id="PS50880"/>
    </source>
</evidence>
<dbReference type="EMBL" id="JBBLZC010000024">
    <property type="protein sequence ID" value="MEK0085273.1"/>
    <property type="molecule type" value="Genomic_DNA"/>
</dbReference>
<evidence type="ECO:0000256" key="9">
    <source>
        <dbReference type="ARBA" id="ARBA00022842"/>
    </source>
</evidence>
<dbReference type="SUPFAM" id="SSF56731">
    <property type="entry name" value="DNA primase core"/>
    <property type="match status" value="1"/>
</dbReference>
<dbReference type="InterPro" id="IPR037068">
    <property type="entry name" value="DNA_primase_core_N_sf"/>
</dbReference>
<dbReference type="PROSITE" id="PS50880">
    <property type="entry name" value="TOPRIM"/>
    <property type="match status" value="1"/>
</dbReference>
<keyword evidence="7 12" id="KW-0863">Zinc-finger</keyword>
<proteinExistence type="inferred from homology"/>
<dbReference type="Pfam" id="PF13155">
    <property type="entry name" value="Toprim_2"/>
    <property type="match status" value="1"/>
</dbReference>
<comment type="catalytic activity">
    <reaction evidence="12">
        <text>ssDNA + n NTP = ssDNA/pppN(pN)n-1 hybrid + (n-1) diphosphate.</text>
        <dbReference type="EC" id="2.7.7.101"/>
    </reaction>
</comment>
<evidence type="ECO:0000256" key="3">
    <source>
        <dbReference type="ARBA" id="ARBA00022679"/>
    </source>
</evidence>
<evidence type="ECO:0000256" key="13">
    <source>
        <dbReference type="PIRNR" id="PIRNR002811"/>
    </source>
</evidence>
<evidence type="ECO:0000256" key="1">
    <source>
        <dbReference type="ARBA" id="ARBA00022478"/>
    </source>
</evidence>
<feature type="zinc finger region" description="CHC2-type" evidence="12">
    <location>
        <begin position="38"/>
        <end position="62"/>
    </location>
</feature>
<keyword evidence="1 12" id="KW-0240">DNA-directed RNA polymerase</keyword>
<keyword evidence="5 12" id="KW-0235">DNA replication</keyword>
<evidence type="ECO:0000256" key="12">
    <source>
        <dbReference type="HAMAP-Rule" id="MF_00974"/>
    </source>
</evidence>
<dbReference type="PANTHER" id="PTHR30313:SF2">
    <property type="entry name" value="DNA PRIMASE"/>
    <property type="match status" value="1"/>
</dbReference>
<dbReference type="CDD" id="cd03364">
    <property type="entry name" value="TOPRIM_DnaG_primases"/>
    <property type="match status" value="1"/>
</dbReference>
<evidence type="ECO:0000313" key="16">
    <source>
        <dbReference type="Proteomes" id="UP001375743"/>
    </source>
</evidence>
<keyword evidence="6 12" id="KW-0479">Metal-binding</keyword>
<evidence type="ECO:0000256" key="10">
    <source>
        <dbReference type="ARBA" id="ARBA00023125"/>
    </source>
</evidence>
<evidence type="ECO:0000256" key="8">
    <source>
        <dbReference type="ARBA" id="ARBA00022833"/>
    </source>
</evidence>
<evidence type="ECO:0000313" key="15">
    <source>
        <dbReference type="EMBL" id="MEK0085273.1"/>
    </source>
</evidence>
<reference evidence="15 16" key="1">
    <citation type="submission" date="2024-01" db="EMBL/GenBank/DDBJ databases">
        <title>Multi-omics insights into the function and evolution of sodium benzoate biodegradation pathways in Benzoatithermus flavus gen. nov., sp. nov. from hot spring.</title>
        <authorList>
            <person name="Hu C.-J."/>
            <person name="Li W.-J."/>
        </authorList>
    </citation>
    <scope>NUCLEOTIDE SEQUENCE [LARGE SCALE GENOMIC DNA]</scope>
    <source>
        <strain evidence="15 16">SYSU G07066</strain>
    </source>
</reference>
<comment type="domain">
    <text evidence="12">Contains an N-terminal zinc-binding domain, a central core domain that contains the primase activity, and a C-terminal DnaB-binding domain.</text>
</comment>
<keyword evidence="11 12" id="KW-0804">Transcription</keyword>
<comment type="caution">
    <text evidence="15">The sequence shown here is derived from an EMBL/GenBank/DDBJ whole genome shotgun (WGS) entry which is preliminary data.</text>
</comment>
<organism evidence="15 16">
    <name type="scientific">Benzoatithermus flavus</name>
    <dbReference type="NCBI Taxonomy" id="3108223"/>
    <lineage>
        <taxon>Bacteria</taxon>
        <taxon>Pseudomonadati</taxon>
        <taxon>Pseudomonadota</taxon>
        <taxon>Alphaproteobacteria</taxon>
        <taxon>Geminicoccales</taxon>
        <taxon>Geminicoccaceae</taxon>
        <taxon>Benzoatithermus</taxon>
    </lineage>
</organism>
<sequence length="612" mass="68324">MSGRDLTLEEFKARIPLAEVVGRYVRLTRRGREHVGLCPFHKEKTPSFNVVESKGFYHCFGCGAHGTAIDFVMAVEGLSFPDALARIADLTGIPAPRRTGPERSEPSQRLYAANAAAAAWFRDQLADNAGREALAYLLRRGLEHETIRAFGLGYAPGERTALKRALVGEGFSEAELVAAGLLVRTEDGETFDRFRHRVMFPIADERGRIVGFGGRALGEARAKYLNTSETELFHKGELLYNLHRAAKPARERREIVLAEGYMDVIALSQAGLDHAVAPLGTAVTERQLQILWRLAEAPIVCLDGDRAGLAAALRTAERALPLMRNGQSLRFVILPDGEDPDSYLRRHGAEALAAVLSKAHTLSQMIWRLETQGRRFDTPEARAALSRRLRGFARAAGDPDLRASLWDQFRTLLDELTPRSVRGQKPQKPGTGKLRPGAWEGVGAARLAAGISRQETSREARLILPLLRHPEWLVGCEEELAEIHLEDPRLEKLRQEIVLWFADAPNLDADTLQRHLLQYGFGPILDQFAADLTQPSPPATETDEATRRRSWRDMLAAIRHKAALRRERATEDDLRLEDGERLNRWFYRLDRLLNRYGADDAESDDGSPDSAN</sequence>
<evidence type="ECO:0000256" key="11">
    <source>
        <dbReference type="ARBA" id="ARBA00023163"/>
    </source>
</evidence>
<dbReference type="SMART" id="SM00493">
    <property type="entry name" value="TOPRIM"/>
    <property type="match status" value="1"/>
</dbReference>
<dbReference type="InterPro" id="IPR006295">
    <property type="entry name" value="DNA_primase_DnaG"/>
</dbReference>
<dbReference type="InterPro" id="IPR050219">
    <property type="entry name" value="DnaG_primase"/>
</dbReference>
<keyword evidence="16" id="KW-1185">Reference proteome</keyword>
<evidence type="ECO:0000256" key="2">
    <source>
        <dbReference type="ARBA" id="ARBA00022515"/>
    </source>
</evidence>
<dbReference type="Proteomes" id="UP001375743">
    <property type="component" value="Unassembled WGS sequence"/>
</dbReference>
<keyword evidence="9" id="KW-0460">Magnesium</keyword>
<dbReference type="EC" id="2.7.7.101" evidence="12"/>
<protein>
    <recommendedName>
        <fullName evidence="12 13">DNA primase</fullName>
        <ecNumber evidence="12">2.7.7.101</ecNumber>
    </recommendedName>
</protein>
<dbReference type="SUPFAM" id="SSF57783">
    <property type="entry name" value="Zinc beta-ribbon"/>
    <property type="match status" value="1"/>
</dbReference>
<dbReference type="InterPro" id="IPR002694">
    <property type="entry name" value="Znf_CHC2"/>
</dbReference>
<gene>
    <name evidence="12 15" type="primary">dnaG</name>
    <name evidence="15" type="ORF">U1T56_19140</name>
</gene>
<evidence type="ECO:0000256" key="5">
    <source>
        <dbReference type="ARBA" id="ARBA00022705"/>
    </source>
</evidence>
<keyword evidence="4 12" id="KW-0548">Nucleotidyltransferase</keyword>
<dbReference type="NCBIfam" id="TIGR01391">
    <property type="entry name" value="dnaG"/>
    <property type="match status" value="1"/>
</dbReference>
<feature type="domain" description="Toprim" evidence="14">
    <location>
        <begin position="253"/>
        <end position="335"/>
    </location>
</feature>
<keyword evidence="2 12" id="KW-0639">Primosome</keyword>
<dbReference type="Pfam" id="PF01807">
    <property type="entry name" value="Zn_ribbon_DnaG"/>
    <property type="match status" value="1"/>
</dbReference>
<dbReference type="InterPro" id="IPR030846">
    <property type="entry name" value="DnaG_bac"/>
</dbReference>
<dbReference type="PANTHER" id="PTHR30313">
    <property type="entry name" value="DNA PRIMASE"/>
    <property type="match status" value="1"/>
</dbReference>
<dbReference type="Gene3D" id="3.90.580.10">
    <property type="entry name" value="Zinc finger, CHC2-type domain"/>
    <property type="match status" value="1"/>
</dbReference>
<name>A0ABU8XVP7_9PROT</name>